<organism evidence="4 5">
    <name type="scientific">Artemisia annua</name>
    <name type="common">Sweet wormwood</name>
    <dbReference type="NCBI Taxonomy" id="35608"/>
    <lineage>
        <taxon>Eukaryota</taxon>
        <taxon>Viridiplantae</taxon>
        <taxon>Streptophyta</taxon>
        <taxon>Embryophyta</taxon>
        <taxon>Tracheophyta</taxon>
        <taxon>Spermatophyta</taxon>
        <taxon>Magnoliopsida</taxon>
        <taxon>eudicotyledons</taxon>
        <taxon>Gunneridae</taxon>
        <taxon>Pentapetalae</taxon>
        <taxon>asterids</taxon>
        <taxon>campanulids</taxon>
        <taxon>Asterales</taxon>
        <taxon>Asteraceae</taxon>
        <taxon>Asteroideae</taxon>
        <taxon>Anthemideae</taxon>
        <taxon>Artemisiinae</taxon>
        <taxon>Artemisia</taxon>
    </lineage>
</organism>
<evidence type="ECO:0000313" key="4">
    <source>
        <dbReference type="EMBL" id="PWA79097.1"/>
    </source>
</evidence>
<dbReference type="InterPro" id="IPR051992">
    <property type="entry name" value="OxStress_Response_Reg"/>
</dbReference>
<comment type="caution">
    <text evidence="4">The sequence shown here is derived from an EMBL/GenBank/DDBJ whole genome shotgun (WGS) entry which is preliminary data.</text>
</comment>
<evidence type="ECO:0000256" key="3">
    <source>
        <dbReference type="SAM" id="MobiDB-lite"/>
    </source>
</evidence>
<reference evidence="4 5" key="1">
    <citation type="journal article" date="2018" name="Mol. Plant">
        <title>The genome of Artemisia annua provides insight into the evolution of Asteraceae family and artemisinin biosynthesis.</title>
        <authorList>
            <person name="Shen Q."/>
            <person name="Zhang L."/>
            <person name="Liao Z."/>
            <person name="Wang S."/>
            <person name="Yan T."/>
            <person name="Shi P."/>
            <person name="Liu M."/>
            <person name="Fu X."/>
            <person name="Pan Q."/>
            <person name="Wang Y."/>
            <person name="Lv Z."/>
            <person name="Lu X."/>
            <person name="Zhang F."/>
            <person name="Jiang W."/>
            <person name="Ma Y."/>
            <person name="Chen M."/>
            <person name="Hao X."/>
            <person name="Li L."/>
            <person name="Tang Y."/>
            <person name="Lv G."/>
            <person name="Zhou Y."/>
            <person name="Sun X."/>
            <person name="Brodelius P.E."/>
            <person name="Rose J.K.C."/>
            <person name="Tang K."/>
        </authorList>
    </citation>
    <scope>NUCLEOTIDE SEQUENCE [LARGE SCALE GENOMIC DNA]</scope>
    <source>
        <strain evidence="5">cv. Huhao1</strain>
        <tissue evidence="4">Leaf</tissue>
    </source>
</reference>
<proteinExistence type="predicted"/>
<protein>
    <submittedName>
        <fullName evidence="4">Uncharacterized protein</fullName>
    </submittedName>
</protein>
<dbReference type="PANTHER" id="PTHR33172">
    <property type="entry name" value="OS08G0516900 PROTEIN"/>
    <property type="match status" value="1"/>
</dbReference>
<dbReference type="STRING" id="35608.A0A2U1P051"/>
<keyword evidence="5" id="KW-1185">Reference proteome</keyword>
<evidence type="ECO:0000313" key="5">
    <source>
        <dbReference type="Proteomes" id="UP000245207"/>
    </source>
</evidence>
<evidence type="ECO:0000256" key="1">
    <source>
        <dbReference type="ARBA" id="ARBA00004123"/>
    </source>
</evidence>
<feature type="region of interest" description="Disordered" evidence="3">
    <location>
        <begin position="46"/>
        <end position="86"/>
    </location>
</feature>
<name>A0A2U1P051_ARTAN</name>
<dbReference type="GO" id="GO:0006950">
    <property type="term" value="P:response to stress"/>
    <property type="evidence" value="ECO:0007669"/>
    <property type="project" value="UniProtKB-ARBA"/>
</dbReference>
<dbReference type="PANTHER" id="PTHR33172:SF96">
    <property type="entry name" value="PROTEIN OXIDATIVE STRESS 3 LIKE 3"/>
    <property type="match status" value="1"/>
</dbReference>
<keyword evidence="2" id="KW-0539">Nucleus</keyword>
<dbReference type="AlphaFoldDB" id="A0A2U1P051"/>
<sequence length="379" mass="41446">MSAITFQTNTQSPHRMWTCNMHDSGSSRFSTGGGGNHWISKLPVVKEEDDDDDRSTDSSSSIGVNSDGGDDVADGEVTSKDNNGLLGGLETALPIKRGISNFYAGKSKSYGSLANAVKVSSIEEIVKKEDAYSRKRKNMIAHTVLLEKLRNSSSENVVSKRVARCAEGGETANTSSLMVGGGLPPLHRNGRRVLSDGSLDSSRGVYRSPWRSLSLSDLQHASGVPGLFDIRACLEIIGYQAGCSFALYPVVDNFLLSNIYGENPTWVTCQFSAYAGRCYGTADRLLDFISLLQRDVNLFASGTYCFLLSNIYGENPTWVTCQFSAYAGRCYGTADRLLDFISLLQRDTLARQHVNWKWHQLVTLKLTGRINKSSRATTA</sequence>
<dbReference type="EMBL" id="PKPP01001902">
    <property type="protein sequence ID" value="PWA79097.1"/>
    <property type="molecule type" value="Genomic_DNA"/>
</dbReference>
<dbReference type="Proteomes" id="UP000245207">
    <property type="component" value="Unassembled WGS sequence"/>
</dbReference>
<dbReference type="OrthoDB" id="691484at2759"/>
<gene>
    <name evidence="4" type="ORF">CTI12_AA209780</name>
</gene>
<dbReference type="GO" id="GO:0005634">
    <property type="term" value="C:nucleus"/>
    <property type="evidence" value="ECO:0007669"/>
    <property type="project" value="UniProtKB-SubCell"/>
</dbReference>
<accession>A0A2U1P051</accession>
<comment type="subcellular location">
    <subcellularLocation>
        <location evidence="1">Nucleus</location>
    </subcellularLocation>
</comment>
<evidence type="ECO:0000256" key="2">
    <source>
        <dbReference type="ARBA" id="ARBA00023242"/>
    </source>
</evidence>